<dbReference type="Pfam" id="PF01408">
    <property type="entry name" value="GFO_IDH_MocA"/>
    <property type="match status" value="1"/>
</dbReference>
<dbReference type="GO" id="GO:0000166">
    <property type="term" value="F:nucleotide binding"/>
    <property type="evidence" value="ECO:0007669"/>
    <property type="project" value="InterPro"/>
</dbReference>
<dbReference type="GO" id="GO:0016491">
    <property type="term" value="F:oxidoreductase activity"/>
    <property type="evidence" value="ECO:0007669"/>
    <property type="project" value="UniProtKB-KW"/>
</dbReference>
<sequence>MTSIVNWAVVGTGAIARRFSADMRYAKSGRVVAIASREAERARGLARAIGPGAKGDTLDAVLADPSIQAVYVASPTSEHRAHALAAIQAGKAVLVEKPLASSASEAEEIAEAARLAGVLCMEAMWMRFTPGVLTAKRLVDEGRIGEPVALEASLSYRNAFDPAHRLFDPRLSGGAHLDLGVYPLSLAVHLLGLPTDVAVNALRAPNGVPMAGGLILAYSGAVATLGFGFLGEGTNGATVTGTSGRLRLGAPFLCPPALSLKRTGAAPGPSGTDDQPLGPTRRGWKGALPAVKAMLRPLRERPIPTLYEGSGLQYQADHFADLLASGAIDSPVMPMRQSIEVLRILDRFAVTDPV</sequence>
<proteinExistence type="inferred from homology"/>
<dbReference type="InterPro" id="IPR036291">
    <property type="entry name" value="NAD(P)-bd_dom_sf"/>
</dbReference>
<dbReference type="Proteomes" id="UP000531216">
    <property type="component" value="Unassembled WGS sequence"/>
</dbReference>
<dbReference type="InterPro" id="IPR055170">
    <property type="entry name" value="GFO_IDH_MocA-like_dom"/>
</dbReference>
<evidence type="ECO:0000313" key="7">
    <source>
        <dbReference type="Proteomes" id="UP000531216"/>
    </source>
</evidence>
<keyword evidence="7" id="KW-1185">Reference proteome</keyword>
<dbReference type="PANTHER" id="PTHR22604">
    <property type="entry name" value="OXIDOREDUCTASES"/>
    <property type="match status" value="1"/>
</dbReference>
<evidence type="ECO:0000259" key="4">
    <source>
        <dbReference type="Pfam" id="PF01408"/>
    </source>
</evidence>
<organism evidence="6 7">
    <name type="scientific">Aureimonas phyllosphaerae</name>
    <dbReference type="NCBI Taxonomy" id="1166078"/>
    <lineage>
        <taxon>Bacteria</taxon>
        <taxon>Pseudomonadati</taxon>
        <taxon>Pseudomonadota</taxon>
        <taxon>Alphaproteobacteria</taxon>
        <taxon>Hyphomicrobiales</taxon>
        <taxon>Aurantimonadaceae</taxon>
        <taxon>Aureimonas</taxon>
    </lineage>
</organism>
<dbReference type="Gene3D" id="3.40.50.720">
    <property type="entry name" value="NAD(P)-binding Rossmann-like Domain"/>
    <property type="match status" value="1"/>
</dbReference>
<dbReference type="RefSeq" id="WP_090966015.1">
    <property type="nucleotide sequence ID" value="NZ_FOOA01000023.1"/>
</dbReference>
<dbReference type="PANTHER" id="PTHR22604:SF105">
    <property type="entry name" value="TRANS-1,2-DIHYDROBENZENE-1,2-DIOL DEHYDROGENASE"/>
    <property type="match status" value="1"/>
</dbReference>
<keyword evidence="2" id="KW-0560">Oxidoreductase</keyword>
<dbReference type="EMBL" id="JACIDO010000003">
    <property type="protein sequence ID" value="MBB3935465.1"/>
    <property type="molecule type" value="Genomic_DNA"/>
</dbReference>
<dbReference type="Pfam" id="PF22725">
    <property type="entry name" value="GFO_IDH_MocA_C3"/>
    <property type="match status" value="1"/>
</dbReference>
<dbReference type="SUPFAM" id="SSF51735">
    <property type="entry name" value="NAD(P)-binding Rossmann-fold domains"/>
    <property type="match status" value="1"/>
</dbReference>
<evidence type="ECO:0000256" key="3">
    <source>
        <dbReference type="SAM" id="MobiDB-lite"/>
    </source>
</evidence>
<dbReference type="InterPro" id="IPR000683">
    <property type="entry name" value="Gfo/Idh/MocA-like_OxRdtase_N"/>
</dbReference>
<gene>
    <name evidence="6" type="ORF">GGR05_001609</name>
</gene>
<accession>A0A7W6BSF3</accession>
<comment type="caution">
    <text evidence="6">The sequence shown here is derived from an EMBL/GenBank/DDBJ whole genome shotgun (WGS) entry which is preliminary data.</text>
</comment>
<feature type="domain" description="GFO/IDH/MocA-like oxidoreductase" evidence="5">
    <location>
        <begin position="133"/>
        <end position="247"/>
    </location>
</feature>
<dbReference type="InterPro" id="IPR050984">
    <property type="entry name" value="Gfo/Idh/MocA_domain"/>
</dbReference>
<dbReference type="OrthoDB" id="9774191at2"/>
<name>A0A7W6BSF3_9HYPH</name>
<protein>
    <submittedName>
        <fullName evidence="6">Putative dehydrogenase</fullName>
    </submittedName>
</protein>
<reference evidence="6 7" key="1">
    <citation type="submission" date="2020-08" db="EMBL/GenBank/DDBJ databases">
        <title>Genomic Encyclopedia of Type Strains, Phase IV (KMG-IV): sequencing the most valuable type-strain genomes for metagenomic binning, comparative biology and taxonomic classification.</title>
        <authorList>
            <person name="Goeker M."/>
        </authorList>
    </citation>
    <scope>NUCLEOTIDE SEQUENCE [LARGE SCALE GENOMIC DNA]</scope>
    <source>
        <strain evidence="6 7">DSM 25024</strain>
    </source>
</reference>
<feature type="domain" description="Gfo/Idh/MocA-like oxidoreductase N-terminal" evidence="4">
    <location>
        <begin position="5"/>
        <end position="122"/>
    </location>
</feature>
<evidence type="ECO:0000256" key="1">
    <source>
        <dbReference type="ARBA" id="ARBA00010928"/>
    </source>
</evidence>
<dbReference type="SUPFAM" id="SSF55347">
    <property type="entry name" value="Glyceraldehyde-3-phosphate dehydrogenase-like, C-terminal domain"/>
    <property type="match status" value="1"/>
</dbReference>
<dbReference type="AlphaFoldDB" id="A0A7W6BSF3"/>
<dbReference type="Gene3D" id="3.30.360.10">
    <property type="entry name" value="Dihydrodipicolinate Reductase, domain 2"/>
    <property type="match status" value="1"/>
</dbReference>
<feature type="region of interest" description="Disordered" evidence="3">
    <location>
        <begin position="261"/>
        <end position="283"/>
    </location>
</feature>
<evidence type="ECO:0000256" key="2">
    <source>
        <dbReference type="ARBA" id="ARBA00023002"/>
    </source>
</evidence>
<evidence type="ECO:0000313" key="6">
    <source>
        <dbReference type="EMBL" id="MBB3935465.1"/>
    </source>
</evidence>
<evidence type="ECO:0000259" key="5">
    <source>
        <dbReference type="Pfam" id="PF22725"/>
    </source>
</evidence>
<comment type="similarity">
    <text evidence="1">Belongs to the Gfo/Idh/MocA family.</text>
</comment>